<comment type="caution">
    <text evidence="1">The sequence shown here is derived from an EMBL/GenBank/DDBJ whole genome shotgun (WGS) entry which is preliminary data.</text>
</comment>
<name>A0A372FUD3_9ACTN</name>
<protein>
    <submittedName>
        <fullName evidence="1">Uncharacterized protein</fullName>
    </submittedName>
</protein>
<dbReference type="EMBL" id="QVFU01000035">
    <property type="protein sequence ID" value="RFS44166.1"/>
    <property type="molecule type" value="Genomic_DNA"/>
</dbReference>
<reference evidence="1 2" key="1">
    <citation type="submission" date="2018-08" db="EMBL/GenBank/DDBJ databases">
        <title>Verrucosispora craniellae sp. nov., isolated from a marine sponge in the South China Sea.</title>
        <authorList>
            <person name="Li L."/>
            <person name="Lin H.W."/>
        </authorList>
    </citation>
    <scope>NUCLEOTIDE SEQUENCE [LARGE SCALE GENOMIC DNA]</scope>
    <source>
        <strain evidence="1 2">LHW63014</strain>
    </source>
</reference>
<proteinExistence type="predicted"/>
<dbReference type="AlphaFoldDB" id="A0A372FUD3"/>
<evidence type="ECO:0000313" key="2">
    <source>
        <dbReference type="Proteomes" id="UP000262621"/>
    </source>
</evidence>
<evidence type="ECO:0000313" key="1">
    <source>
        <dbReference type="EMBL" id="RFS44166.1"/>
    </source>
</evidence>
<dbReference type="RefSeq" id="WP_117230219.1">
    <property type="nucleotide sequence ID" value="NZ_CP061725.1"/>
</dbReference>
<dbReference type="Proteomes" id="UP000262621">
    <property type="component" value="Unassembled WGS sequence"/>
</dbReference>
<organism evidence="1 2">
    <name type="scientific">Micromonospora craniellae</name>
    <dbReference type="NCBI Taxonomy" id="2294034"/>
    <lineage>
        <taxon>Bacteria</taxon>
        <taxon>Bacillati</taxon>
        <taxon>Actinomycetota</taxon>
        <taxon>Actinomycetes</taxon>
        <taxon>Micromonosporales</taxon>
        <taxon>Micromonosporaceae</taxon>
        <taxon>Micromonospora</taxon>
    </lineage>
</organism>
<gene>
    <name evidence="1" type="ORF">D0Q02_23710</name>
</gene>
<keyword evidence="2" id="KW-1185">Reference proteome</keyword>
<dbReference type="OrthoDB" id="3396700at2"/>
<sequence>MGRAMFLLDEVEQLADACVRAQRRDAGNREAPQPAPPALRVMHDEFHQIYLTGDSTYAGENHRLRPVTSSLLGWQETPVLAGELTGKRYRRLYPGRLGDIPLAGPAHNLLHLIQSGVDAGWSTFVIDYIDDTVIPGVGRGRFHAPH</sequence>
<accession>A0A372FUD3</accession>